<evidence type="ECO:0000313" key="3">
    <source>
        <dbReference type="EMBL" id="SDG04203.1"/>
    </source>
</evidence>
<dbReference type="PANTHER" id="PTHR33713:SF9">
    <property type="entry name" value="ANTITOXIN"/>
    <property type="match status" value="1"/>
</dbReference>
<dbReference type="Gene3D" id="3.40.1620.10">
    <property type="entry name" value="YefM-like domain"/>
    <property type="match status" value="1"/>
</dbReference>
<evidence type="ECO:0000256" key="2">
    <source>
        <dbReference type="RuleBase" id="RU362080"/>
    </source>
</evidence>
<keyword evidence="4" id="KW-1185">Reference proteome</keyword>
<dbReference type="EMBL" id="FNCN01000001">
    <property type="protein sequence ID" value="SDG04203.1"/>
    <property type="molecule type" value="Genomic_DNA"/>
</dbReference>
<comment type="function">
    <text evidence="2">Antitoxin component of a type II toxin-antitoxin (TA) system.</text>
</comment>
<dbReference type="OrthoDB" id="965929at2"/>
<dbReference type="InterPro" id="IPR006442">
    <property type="entry name" value="Antitoxin_Phd/YefM"/>
</dbReference>
<dbReference type="InterPro" id="IPR051405">
    <property type="entry name" value="phD/YefM_antitoxin"/>
</dbReference>
<evidence type="ECO:0000256" key="1">
    <source>
        <dbReference type="ARBA" id="ARBA00009981"/>
    </source>
</evidence>
<dbReference type="AlphaFoldDB" id="A0A1G7R0C0"/>
<evidence type="ECO:0000313" key="4">
    <source>
        <dbReference type="Proteomes" id="UP000198923"/>
    </source>
</evidence>
<dbReference type="PANTHER" id="PTHR33713">
    <property type="entry name" value="ANTITOXIN YAFN-RELATED"/>
    <property type="match status" value="1"/>
</dbReference>
<dbReference type="InterPro" id="IPR036165">
    <property type="entry name" value="YefM-like_sf"/>
</dbReference>
<dbReference type="SUPFAM" id="SSF143120">
    <property type="entry name" value="YefM-like"/>
    <property type="match status" value="1"/>
</dbReference>
<dbReference type="RefSeq" id="WP_093167222.1">
    <property type="nucleotide sequence ID" value="NZ_FNCN01000001.1"/>
</dbReference>
<proteinExistence type="inferred from homology"/>
<sequence>MTEWQVQEAKQRFSEVLRRVAAEGPQVVTRHGEKIAVIVDIDEYRRLSHRSPDFSDFLLADPDWGDDVEFPRSKDLPREIAFD</sequence>
<comment type="similarity">
    <text evidence="1 2">Belongs to the phD/YefM antitoxin family.</text>
</comment>
<reference evidence="3 4" key="1">
    <citation type="submission" date="2016-10" db="EMBL/GenBank/DDBJ databases">
        <authorList>
            <person name="de Groot N.N."/>
        </authorList>
    </citation>
    <scope>NUCLEOTIDE SEQUENCE [LARGE SCALE GENOMIC DNA]</scope>
    <source>
        <strain evidence="3 4">CPCC 201354</strain>
    </source>
</reference>
<dbReference type="Pfam" id="PF02604">
    <property type="entry name" value="PhdYeFM_antitox"/>
    <property type="match status" value="1"/>
</dbReference>
<gene>
    <name evidence="3" type="ORF">SAMN05421505_101194</name>
</gene>
<protein>
    <recommendedName>
        <fullName evidence="2">Antitoxin</fullName>
    </recommendedName>
</protein>
<dbReference type="NCBIfam" id="TIGR01552">
    <property type="entry name" value="phd_fam"/>
    <property type="match status" value="1"/>
</dbReference>
<accession>A0A1G7R0C0</accession>
<organism evidence="3 4">
    <name type="scientific">Sinosporangium album</name>
    <dbReference type="NCBI Taxonomy" id="504805"/>
    <lineage>
        <taxon>Bacteria</taxon>
        <taxon>Bacillati</taxon>
        <taxon>Actinomycetota</taxon>
        <taxon>Actinomycetes</taxon>
        <taxon>Streptosporangiales</taxon>
        <taxon>Streptosporangiaceae</taxon>
        <taxon>Sinosporangium</taxon>
    </lineage>
</organism>
<dbReference type="STRING" id="504805.SAMN05421505_101194"/>
<dbReference type="Proteomes" id="UP000198923">
    <property type="component" value="Unassembled WGS sequence"/>
</dbReference>
<name>A0A1G7R0C0_9ACTN</name>